<organism evidence="1 2">
    <name type="scientific">Rangifer tarandus platyrhynchus</name>
    <name type="common">Svalbard reindeer</name>
    <dbReference type="NCBI Taxonomy" id="3082113"/>
    <lineage>
        <taxon>Eukaryota</taxon>
        <taxon>Metazoa</taxon>
        <taxon>Chordata</taxon>
        <taxon>Craniata</taxon>
        <taxon>Vertebrata</taxon>
        <taxon>Euteleostomi</taxon>
        <taxon>Mammalia</taxon>
        <taxon>Eutheria</taxon>
        <taxon>Laurasiatheria</taxon>
        <taxon>Artiodactyla</taxon>
        <taxon>Ruminantia</taxon>
        <taxon>Pecora</taxon>
        <taxon>Cervidae</taxon>
        <taxon>Odocoileinae</taxon>
        <taxon>Rangifer</taxon>
    </lineage>
</organism>
<protein>
    <submittedName>
        <fullName evidence="1">Uncharacterized protein</fullName>
    </submittedName>
</protein>
<name>A0ACB0E8T1_RANTA</name>
<sequence length="118" mass="12447">MWADSLFEFTSPKLSPSSLPTRGYILTTNIPPPTPTEAPKPGGFVYGPAPTVRSRDPGRAERKRGAEKVDLPRARSARAGYAAKTPSSSHGRARRPEGDEASTAEAAGVGAREGWVSG</sequence>
<dbReference type="EMBL" id="OX596101">
    <property type="protein sequence ID" value="CAI9696867.1"/>
    <property type="molecule type" value="Genomic_DNA"/>
</dbReference>
<evidence type="ECO:0000313" key="1">
    <source>
        <dbReference type="EMBL" id="CAI9696867.1"/>
    </source>
</evidence>
<evidence type="ECO:0000313" key="2">
    <source>
        <dbReference type="Proteomes" id="UP001162501"/>
    </source>
</evidence>
<proteinExistence type="predicted"/>
<gene>
    <name evidence="1" type="ORF">MRATA1EN3_LOCUS8080</name>
</gene>
<accession>A0ACB0E8T1</accession>
<dbReference type="Proteomes" id="UP001162501">
    <property type="component" value="Chromosome 17"/>
</dbReference>
<reference evidence="1" key="1">
    <citation type="submission" date="2023-05" db="EMBL/GenBank/DDBJ databases">
        <authorList>
            <consortium name="ELIXIR-Norway"/>
        </authorList>
    </citation>
    <scope>NUCLEOTIDE SEQUENCE</scope>
</reference>